<proteinExistence type="predicted"/>
<feature type="region of interest" description="Disordered" evidence="1">
    <location>
        <begin position="20"/>
        <end position="43"/>
    </location>
</feature>
<evidence type="ECO:0000313" key="2">
    <source>
        <dbReference type="EMBL" id="CAH2066966.1"/>
    </source>
</evidence>
<dbReference type="Proteomes" id="UP000837857">
    <property type="component" value="Chromosome 4"/>
</dbReference>
<reference evidence="2" key="1">
    <citation type="submission" date="2022-03" db="EMBL/GenBank/DDBJ databases">
        <authorList>
            <person name="Martin H S."/>
        </authorList>
    </citation>
    <scope>NUCLEOTIDE SEQUENCE</scope>
</reference>
<accession>A0ABN8IWH3</accession>
<sequence length="93" mass="10151">MADDFGDRRSRLAAWEDLKFEQRQNKNSQKNNDKKMRGRVPLRHVHAPYVGRAKGGAGVEGAGCANGPHAPRAAVMCTDARQRAQGRPLACAP</sequence>
<organism evidence="2 3">
    <name type="scientific">Iphiclides podalirius</name>
    <name type="common">scarce swallowtail</name>
    <dbReference type="NCBI Taxonomy" id="110791"/>
    <lineage>
        <taxon>Eukaryota</taxon>
        <taxon>Metazoa</taxon>
        <taxon>Ecdysozoa</taxon>
        <taxon>Arthropoda</taxon>
        <taxon>Hexapoda</taxon>
        <taxon>Insecta</taxon>
        <taxon>Pterygota</taxon>
        <taxon>Neoptera</taxon>
        <taxon>Endopterygota</taxon>
        <taxon>Lepidoptera</taxon>
        <taxon>Glossata</taxon>
        <taxon>Ditrysia</taxon>
        <taxon>Papilionoidea</taxon>
        <taxon>Papilionidae</taxon>
        <taxon>Papilioninae</taxon>
        <taxon>Iphiclides</taxon>
    </lineage>
</organism>
<keyword evidence="3" id="KW-1185">Reference proteome</keyword>
<evidence type="ECO:0000256" key="1">
    <source>
        <dbReference type="SAM" id="MobiDB-lite"/>
    </source>
</evidence>
<feature type="non-terminal residue" evidence="2">
    <location>
        <position position="1"/>
    </location>
</feature>
<gene>
    <name evidence="2" type="ORF">IPOD504_LOCUS13665</name>
</gene>
<name>A0ABN8IWH3_9NEOP</name>
<dbReference type="EMBL" id="OW152816">
    <property type="protein sequence ID" value="CAH2066966.1"/>
    <property type="molecule type" value="Genomic_DNA"/>
</dbReference>
<evidence type="ECO:0000313" key="3">
    <source>
        <dbReference type="Proteomes" id="UP000837857"/>
    </source>
</evidence>
<protein>
    <submittedName>
        <fullName evidence="2">Uncharacterized protein</fullName>
    </submittedName>
</protein>